<name>A0A0N8GKR6_9CHLR</name>
<dbReference type="InterPro" id="IPR017850">
    <property type="entry name" value="Alkaline_phosphatase_core_sf"/>
</dbReference>
<organism evidence="2 3">
    <name type="scientific">Leptolinea tardivitalis</name>
    <dbReference type="NCBI Taxonomy" id="229920"/>
    <lineage>
        <taxon>Bacteria</taxon>
        <taxon>Bacillati</taxon>
        <taxon>Chloroflexota</taxon>
        <taxon>Anaerolineae</taxon>
        <taxon>Anaerolineales</taxon>
        <taxon>Anaerolineaceae</taxon>
        <taxon>Leptolinea</taxon>
    </lineage>
</organism>
<keyword evidence="1" id="KW-0812">Transmembrane</keyword>
<evidence type="ECO:0000313" key="2">
    <source>
        <dbReference type="EMBL" id="KPL70442.1"/>
    </source>
</evidence>
<feature type="transmembrane region" description="Helical" evidence="1">
    <location>
        <begin position="43"/>
        <end position="61"/>
    </location>
</feature>
<gene>
    <name evidence="2" type="ORF">ADM99_14980</name>
</gene>
<feature type="transmembrane region" description="Helical" evidence="1">
    <location>
        <begin position="103"/>
        <end position="120"/>
    </location>
</feature>
<dbReference type="RefSeq" id="WP_062422331.1">
    <property type="nucleotide sequence ID" value="NZ_BBYA01000010.1"/>
</dbReference>
<dbReference type="STRING" id="229920.ADM99_14980"/>
<dbReference type="AlphaFoldDB" id="A0A0N8GKR6"/>
<sequence>MTRFENVLKRFPLYVLLLGVYPVLFLWLANFGKVHSYVVPRSLLISFGFTAVVFLLIWIFIHPIRKAGLAAGFLLLLFFSYGHLFSLIDNASLSGLIIGRHRFLIPLWGLIALVGTYLIIKSRSDLYESTRIINLISFLLTAFVLIQIGFAASTSTRLQQNSVQSGPSASSSSSLHTSANTNRDVYYILMDGYDRADLLKRDLNLDIQPFLDQLTQMGFVIPDCGQSNYIDTALSMAATFNMDYLDNLGLSYEDLATKDHEKILTPFITHSLVRQKFSEMGYKIVTYKSPYLFIDMPDSDVYLDGETAVNPGEKMETLNFQQLFINTTFARTAAEWLVENPQDSKNIPAFFVWLINPGSLNPDSSSFIGRNYKQFRQNNFQLDSLETIPDMPGRKFVYAHLLITHQPFTFLPTGEFRTDPKDSYLGYIDQVKYLNTRIIKIIKTIQHKSAVPPVIILQSDHSFSDNGKRALNFQAYYLPDSGNTVIPPSFTNVNTFRLIFDTYFDGQYSLIPDQSMLIDKNIPGFTKLIKSSCMSD</sequence>
<dbReference type="Gene3D" id="3.40.720.10">
    <property type="entry name" value="Alkaline Phosphatase, subunit A"/>
    <property type="match status" value="1"/>
</dbReference>
<evidence type="ECO:0000256" key="1">
    <source>
        <dbReference type="SAM" id="Phobius"/>
    </source>
</evidence>
<accession>A0A0N8GKR6</accession>
<feature type="transmembrane region" description="Helical" evidence="1">
    <location>
        <begin position="12"/>
        <end position="31"/>
    </location>
</feature>
<evidence type="ECO:0000313" key="3">
    <source>
        <dbReference type="Proteomes" id="UP000050430"/>
    </source>
</evidence>
<keyword evidence="1" id="KW-1133">Transmembrane helix</keyword>
<feature type="transmembrane region" description="Helical" evidence="1">
    <location>
        <begin position="132"/>
        <end position="152"/>
    </location>
</feature>
<proteinExistence type="predicted"/>
<evidence type="ECO:0008006" key="4">
    <source>
        <dbReference type="Google" id="ProtNLM"/>
    </source>
</evidence>
<keyword evidence="3" id="KW-1185">Reference proteome</keyword>
<reference evidence="2 3" key="1">
    <citation type="submission" date="2015-07" db="EMBL/GenBank/DDBJ databases">
        <title>Genome sequence of Leptolinea tardivitalis DSM 16556.</title>
        <authorList>
            <person name="Hemp J."/>
            <person name="Ward L.M."/>
            <person name="Pace L.A."/>
            <person name="Fischer W.W."/>
        </authorList>
    </citation>
    <scope>NUCLEOTIDE SEQUENCE [LARGE SCALE GENOMIC DNA]</scope>
    <source>
        <strain evidence="2 3">YMTK-2</strain>
    </source>
</reference>
<feature type="transmembrane region" description="Helical" evidence="1">
    <location>
        <begin position="68"/>
        <end position="88"/>
    </location>
</feature>
<dbReference type="Proteomes" id="UP000050430">
    <property type="component" value="Unassembled WGS sequence"/>
</dbReference>
<dbReference type="OrthoDB" id="681113at2"/>
<protein>
    <recommendedName>
        <fullName evidence="4">Sulfatase N-terminal domain-containing protein</fullName>
    </recommendedName>
</protein>
<dbReference type="EMBL" id="LGCK01000014">
    <property type="protein sequence ID" value="KPL70442.1"/>
    <property type="molecule type" value="Genomic_DNA"/>
</dbReference>
<keyword evidence="1" id="KW-0472">Membrane</keyword>
<comment type="caution">
    <text evidence="2">The sequence shown here is derived from an EMBL/GenBank/DDBJ whole genome shotgun (WGS) entry which is preliminary data.</text>
</comment>